<dbReference type="Proteomes" id="UP000267017">
    <property type="component" value="Unassembled WGS sequence"/>
</dbReference>
<name>A0A3P3TWD0_9BACL</name>
<gene>
    <name evidence="2" type="ORF">EHV15_05335</name>
</gene>
<keyword evidence="3" id="KW-1185">Reference proteome</keyword>
<comment type="caution">
    <text evidence="2">The sequence shown here is derived from an EMBL/GenBank/DDBJ whole genome shotgun (WGS) entry which is preliminary data.</text>
</comment>
<feature type="compositionally biased region" description="Polar residues" evidence="1">
    <location>
        <begin position="236"/>
        <end position="246"/>
    </location>
</feature>
<evidence type="ECO:0000256" key="1">
    <source>
        <dbReference type="SAM" id="MobiDB-lite"/>
    </source>
</evidence>
<feature type="region of interest" description="Disordered" evidence="1">
    <location>
        <begin position="128"/>
        <end position="162"/>
    </location>
</feature>
<accession>A0A3P3TWD0</accession>
<sequence>MKGAFQTSREIFENPIWQDIPKFRIFFYIVGNAVYAEEGAVVAGVHLQRGQFLRAYRNLIKDLEYIENRSVKRYSLSVISRKIDQLVKEERLKIEDTELGTLFTVVNYAQYQGFDYYKKRTWDSVGTDLERSENGDGTELEQGWNNNNKENKDKKEKNKKDSIPKIQFSESVSLTQSEYDRLVSEFGEGTTKQAIDYLTSYKEEKGYKTKSDNLTIRRWVIDAVTKKGGSSFGKHQGNNGTTTGTSKFAAADKNKPFDPRELEELGLQ</sequence>
<dbReference type="EMBL" id="RRCN01000001">
    <property type="protein sequence ID" value="RRJ62437.1"/>
    <property type="molecule type" value="Genomic_DNA"/>
</dbReference>
<dbReference type="RefSeq" id="WP_128630324.1">
    <property type="nucleotide sequence ID" value="NZ_RRCN01000001.1"/>
</dbReference>
<proteinExistence type="predicted"/>
<protein>
    <submittedName>
        <fullName evidence="2">Uncharacterized protein</fullName>
    </submittedName>
</protein>
<dbReference type="AlphaFoldDB" id="A0A3P3TWD0"/>
<feature type="compositionally biased region" description="Basic and acidic residues" evidence="1">
    <location>
        <begin position="250"/>
        <end position="268"/>
    </location>
</feature>
<evidence type="ECO:0000313" key="2">
    <source>
        <dbReference type="EMBL" id="RRJ62437.1"/>
    </source>
</evidence>
<feature type="region of interest" description="Disordered" evidence="1">
    <location>
        <begin position="227"/>
        <end position="268"/>
    </location>
</feature>
<feature type="compositionally biased region" description="Basic and acidic residues" evidence="1">
    <location>
        <begin position="149"/>
        <end position="162"/>
    </location>
</feature>
<reference evidence="2 3" key="1">
    <citation type="submission" date="2018-11" db="EMBL/GenBank/DDBJ databases">
        <title>Genome sequencing of Paenibacillus sp. KCOM 3021 (= ChDC PVNT-B20).</title>
        <authorList>
            <person name="Kook J.-K."/>
            <person name="Park S.-N."/>
            <person name="Lim Y.K."/>
        </authorList>
    </citation>
    <scope>NUCLEOTIDE SEQUENCE [LARGE SCALE GENOMIC DNA]</scope>
    <source>
        <strain evidence="2 3">KCOM 3021</strain>
    </source>
</reference>
<dbReference type="OrthoDB" id="1047417at2"/>
<organism evidence="2 3">
    <name type="scientific">Paenibacillus oralis</name>
    <dbReference type="NCBI Taxonomy" id="2490856"/>
    <lineage>
        <taxon>Bacteria</taxon>
        <taxon>Bacillati</taxon>
        <taxon>Bacillota</taxon>
        <taxon>Bacilli</taxon>
        <taxon>Bacillales</taxon>
        <taxon>Paenibacillaceae</taxon>
        <taxon>Paenibacillus</taxon>
    </lineage>
</organism>
<evidence type="ECO:0000313" key="3">
    <source>
        <dbReference type="Proteomes" id="UP000267017"/>
    </source>
</evidence>